<feature type="chain" id="PRO_5046819502" evidence="6">
    <location>
        <begin position="23"/>
        <end position="442"/>
    </location>
</feature>
<sequence length="442" mass="49462">MIDPILSRRALLASLAAGGAFALAGCSGDNSTGTSSGDASGKIVGSKDLTIYAWTNGPTIDANFKKRVELFNEEFKDKFTAKITFLPYDQYWQKIQLQYAAHKPFDIYYWDVQAYAHYKKNLLQDNQPVIDKTDMMDPAKYPVNLYEPWKFDNKDLFPIPENIQTIAFYYNKDHFDEAGLSYPDDSWTWDQVVEAAGKLQKKKGDKVTRWGLDIGTLGVWWGLQSLSWAAGTAFADKPLEPTKFTLDDPRNVEAMKFVQDLMWTKKVAPNPDQRAAISQESGAFVAGNVSMMPDGTWNIASFKQMKANWGVAPLPKWQGKSIAPYFLGGWVIPKQSKALTAAQTFAIWSATKFQSQMAKDHDWIPLQNEARTSKDMVSGMPDGFEAAMTAIPKAQIGDIYTTNMQQIFNEVFGPAMDELLNNRATPQATAARMQKDATNLLS</sequence>
<evidence type="ECO:0000256" key="6">
    <source>
        <dbReference type="SAM" id="SignalP"/>
    </source>
</evidence>
<dbReference type="Proteomes" id="UP000704762">
    <property type="component" value="Unassembled WGS sequence"/>
</dbReference>
<dbReference type="EMBL" id="JAFBCF010000001">
    <property type="protein sequence ID" value="MBM7797683.1"/>
    <property type="molecule type" value="Genomic_DNA"/>
</dbReference>
<evidence type="ECO:0000256" key="2">
    <source>
        <dbReference type="ARBA" id="ARBA00022729"/>
    </source>
</evidence>
<keyword evidence="3" id="KW-0472">Membrane</keyword>
<accession>A0ABS2RFB2</accession>
<proteinExistence type="predicted"/>
<protein>
    <submittedName>
        <fullName evidence="7">Multiple sugar transport system substrate-binding protein</fullName>
    </submittedName>
</protein>
<dbReference type="Pfam" id="PF01547">
    <property type="entry name" value="SBP_bac_1"/>
    <property type="match status" value="1"/>
</dbReference>
<keyword evidence="4" id="KW-0564">Palmitate</keyword>
<dbReference type="InterPro" id="IPR050490">
    <property type="entry name" value="Bact_solute-bd_prot1"/>
</dbReference>
<keyword evidence="1" id="KW-1003">Cell membrane</keyword>
<dbReference type="RefSeq" id="WP_204916329.1">
    <property type="nucleotide sequence ID" value="NZ_BAAAQP010000011.1"/>
</dbReference>
<keyword evidence="7" id="KW-0762">Sugar transport</keyword>
<keyword evidence="5" id="KW-0449">Lipoprotein</keyword>
<evidence type="ECO:0000313" key="8">
    <source>
        <dbReference type="Proteomes" id="UP000704762"/>
    </source>
</evidence>
<reference evidence="7 8" key="1">
    <citation type="submission" date="2021-01" db="EMBL/GenBank/DDBJ databases">
        <title>Sequencing the genomes of 1000 actinobacteria strains.</title>
        <authorList>
            <person name="Klenk H.-P."/>
        </authorList>
    </citation>
    <scope>NUCLEOTIDE SEQUENCE [LARGE SCALE GENOMIC DNA]</scope>
    <source>
        <strain evidence="7 8">DSM 18662</strain>
    </source>
</reference>
<feature type="signal peptide" evidence="6">
    <location>
        <begin position="1"/>
        <end position="22"/>
    </location>
</feature>
<evidence type="ECO:0000256" key="5">
    <source>
        <dbReference type="ARBA" id="ARBA00023288"/>
    </source>
</evidence>
<keyword evidence="2 6" id="KW-0732">Signal</keyword>
<keyword evidence="8" id="KW-1185">Reference proteome</keyword>
<evidence type="ECO:0000256" key="1">
    <source>
        <dbReference type="ARBA" id="ARBA00022475"/>
    </source>
</evidence>
<evidence type="ECO:0000313" key="7">
    <source>
        <dbReference type="EMBL" id="MBM7797683.1"/>
    </source>
</evidence>
<dbReference type="InterPro" id="IPR006059">
    <property type="entry name" value="SBP"/>
</dbReference>
<name>A0ABS2RFB2_9ACTN</name>
<gene>
    <name evidence="7" type="ORF">JOE57_000604</name>
</gene>
<dbReference type="PANTHER" id="PTHR43649">
    <property type="entry name" value="ARABINOSE-BINDING PROTEIN-RELATED"/>
    <property type="match status" value="1"/>
</dbReference>
<comment type="caution">
    <text evidence="7">The sequence shown here is derived from an EMBL/GenBank/DDBJ whole genome shotgun (WGS) entry which is preliminary data.</text>
</comment>
<dbReference type="SUPFAM" id="SSF53850">
    <property type="entry name" value="Periplasmic binding protein-like II"/>
    <property type="match status" value="1"/>
</dbReference>
<evidence type="ECO:0000256" key="4">
    <source>
        <dbReference type="ARBA" id="ARBA00023139"/>
    </source>
</evidence>
<dbReference type="InterPro" id="IPR006311">
    <property type="entry name" value="TAT_signal"/>
</dbReference>
<organism evidence="7 8">
    <name type="scientific">Microlunatus panaciterrae</name>
    <dbReference type="NCBI Taxonomy" id="400768"/>
    <lineage>
        <taxon>Bacteria</taxon>
        <taxon>Bacillati</taxon>
        <taxon>Actinomycetota</taxon>
        <taxon>Actinomycetes</taxon>
        <taxon>Propionibacteriales</taxon>
        <taxon>Propionibacteriaceae</taxon>
        <taxon>Microlunatus</taxon>
    </lineage>
</organism>
<dbReference type="PROSITE" id="PS51318">
    <property type="entry name" value="TAT"/>
    <property type="match status" value="1"/>
</dbReference>
<keyword evidence="7" id="KW-0813">Transport</keyword>
<dbReference type="PANTHER" id="PTHR43649:SF33">
    <property type="entry name" value="POLYGALACTURONAN_RHAMNOGALACTURONAN-BINDING PROTEIN YTCQ"/>
    <property type="match status" value="1"/>
</dbReference>
<dbReference type="Gene3D" id="3.40.190.10">
    <property type="entry name" value="Periplasmic binding protein-like II"/>
    <property type="match status" value="1"/>
</dbReference>
<evidence type="ECO:0000256" key="3">
    <source>
        <dbReference type="ARBA" id="ARBA00023136"/>
    </source>
</evidence>